<organism evidence="1 2">
    <name type="scientific">Malaciobacter mytili LMG 24559</name>
    <dbReference type="NCBI Taxonomy" id="1032238"/>
    <lineage>
        <taxon>Bacteria</taxon>
        <taxon>Pseudomonadati</taxon>
        <taxon>Campylobacterota</taxon>
        <taxon>Epsilonproteobacteria</taxon>
        <taxon>Campylobacterales</taxon>
        <taxon>Arcobacteraceae</taxon>
        <taxon>Malaciobacter</taxon>
    </lineage>
</organism>
<dbReference type="AlphaFoldDB" id="A0AAX2ACH7"/>
<protein>
    <submittedName>
        <fullName evidence="1">Uncharacterized protein</fullName>
    </submittedName>
</protein>
<dbReference type="EMBL" id="NXID01000080">
    <property type="protein sequence ID" value="RXK12390.1"/>
    <property type="molecule type" value="Genomic_DNA"/>
</dbReference>
<proteinExistence type="predicted"/>
<keyword evidence="2" id="KW-1185">Reference proteome</keyword>
<reference evidence="1 2" key="1">
    <citation type="submission" date="2017-09" db="EMBL/GenBank/DDBJ databases">
        <title>Genomics of the genus Arcobacter.</title>
        <authorList>
            <person name="Perez-Cataluna A."/>
            <person name="Figueras M.J."/>
            <person name="Salas-Masso N."/>
        </authorList>
    </citation>
    <scope>NUCLEOTIDE SEQUENCE [LARGE SCALE GENOMIC DNA]</scope>
    <source>
        <strain evidence="1 2">CECT 7386</strain>
    </source>
</reference>
<dbReference type="KEGG" id="amyt:AMYT_a0024"/>
<evidence type="ECO:0000313" key="2">
    <source>
        <dbReference type="Proteomes" id="UP000290092"/>
    </source>
</evidence>
<dbReference type="Proteomes" id="UP000290092">
    <property type="component" value="Unassembled WGS sequence"/>
</dbReference>
<accession>A0AAX2ACH7</accession>
<sequence length="99" mass="11779">MIKLLEDGDWKLISREKLENELYLKNRALVKDEVSNKIIRIIIDYDNDLHYYIYDSSIKINYQKDAISENCEDNYLINDMIEDLPLDSLDRVFKAAMES</sequence>
<evidence type="ECO:0000313" key="1">
    <source>
        <dbReference type="EMBL" id="RXK12390.1"/>
    </source>
</evidence>
<gene>
    <name evidence="1" type="ORF">CP985_14375</name>
</gene>
<name>A0AAX2ACH7_9BACT</name>
<dbReference type="RefSeq" id="WP_114843233.1">
    <property type="nucleotide sequence ID" value="NZ_CP031220.1"/>
</dbReference>
<comment type="caution">
    <text evidence="1">The sequence shown here is derived from an EMBL/GenBank/DDBJ whole genome shotgun (WGS) entry which is preliminary data.</text>
</comment>